<accession>A0ABS6DTP1</accession>
<reference evidence="1 2" key="1">
    <citation type="submission" date="2021-06" db="EMBL/GenBank/DDBJ databases">
        <authorList>
            <person name="Sun Q."/>
            <person name="Li D."/>
        </authorList>
    </citation>
    <scope>NUCLEOTIDE SEQUENCE [LARGE SCALE GENOMIC DNA]</scope>
    <source>
        <strain evidence="1 2">N19</strain>
    </source>
</reference>
<protein>
    <recommendedName>
        <fullName evidence="3">YokE-like PH domain-containing protein</fullName>
    </recommendedName>
</protein>
<dbReference type="EMBL" id="JAHLOQ010000002">
    <property type="protein sequence ID" value="MBU5335105.1"/>
    <property type="molecule type" value="Genomic_DNA"/>
</dbReference>
<dbReference type="Proteomes" id="UP001196301">
    <property type="component" value="Unassembled WGS sequence"/>
</dbReference>
<evidence type="ECO:0008006" key="3">
    <source>
        <dbReference type="Google" id="ProtNLM"/>
    </source>
</evidence>
<organism evidence="1 2">
    <name type="scientific">Intestinibacter bartlettii</name>
    <dbReference type="NCBI Taxonomy" id="261299"/>
    <lineage>
        <taxon>Bacteria</taxon>
        <taxon>Bacillati</taxon>
        <taxon>Bacillota</taxon>
        <taxon>Clostridia</taxon>
        <taxon>Peptostreptococcales</taxon>
        <taxon>Peptostreptococcaceae</taxon>
        <taxon>Intestinibacter</taxon>
    </lineage>
</organism>
<evidence type="ECO:0000313" key="1">
    <source>
        <dbReference type="EMBL" id="MBU5335105.1"/>
    </source>
</evidence>
<name>A0ABS6DTP1_9FIRM</name>
<evidence type="ECO:0000313" key="2">
    <source>
        <dbReference type="Proteomes" id="UP001196301"/>
    </source>
</evidence>
<sequence length="123" mass="14679">MSPSWYDTQLRENNIKEEDIQHKFTTPDDYPSFLYVNDRRVYYYDCSKKIFEQISHHNILDVKVEKHHSISDNKLNVNKLELLVITGKKIYSVNTFGSYVNRDRNKIEMLAACIKSNIQYNVR</sequence>
<proteinExistence type="predicted"/>
<keyword evidence="2" id="KW-1185">Reference proteome</keyword>
<gene>
    <name evidence="1" type="ORF">KQI20_01510</name>
</gene>
<dbReference type="RefSeq" id="WP_216568267.1">
    <property type="nucleotide sequence ID" value="NZ_JAHLOQ010000002.1"/>
</dbReference>
<comment type="caution">
    <text evidence="1">The sequence shown here is derived from an EMBL/GenBank/DDBJ whole genome shotgun (WGS) entry which is preliminary data.</text>
</comment>